<accession>A0A6G8ZZB0</accession>
<gene>
    <name evidence="2" type="ORF">HAV00_04410</name>
</gene>
<dbReference type="InterPro" id="IPR006342">
    <property type="entry name" value="FkbM_mtfrase"/>
</dbReference>
<keyword evidence="2" id="KW-0808">Transferase</keyword>
<dbReference type="InterPro" id="IPR029063">
    <property type="entry name" value="SAM-dependent_MTases_sf"/>
</dbReference>
<organism evidence="2 3">
    <name type="scientific">Bradyrhizobium symbiodeficiens</name>
    <dbReference type="NCBI Taxonomy" id="1404367"/>
    <lineage>
        <taxon>Bacteria</taxon>
        <taxon>Pseudomonadati</taxon>
        <taxon>Pseudomonadota</taxon>
        <taxon>Alphaproteobacteria</taxon>
        <taxon>Hyphomicrobiales</taxon>
        <taxon>Nitrobacteraceae</taxon>
        <taxon>Bradyrhizobium</taxon>
    </lineage>
</organism>
<reference evidence="2 3" key="1">
    <citation type="journal article" date="2020" name="Int. J. Syst. Evol. Microbiol.">
        <title>Description and complete genome sequences of Bradyrhizobium symbiodeficiens sp. nov., a non-symbiotic bacterium associated with legumes native to Canada.</title>
        <authorList>
            <person name="Bromfield E.S.P."/>
            <person name="Cloutier S."/>
            <person name="Nguyen H.D.T."/>
        </authorList>
    </citation>
    <scope>NUCLEOTIDE SEQUENCE [LARGE SCALE GENOMIC DNA]</scope>
    <source>
        <strain evidence="2 3">101S1MB</strain>
    </source>
</reference>
<feature type="domain" description="Methyltransferase FkbM" evidence="1">
    <location>
        <begin position="55"/>
        <end position="221"/>
    </location>
</feature>
<dbReference type="EMBL" id="CP050066">
    <property type="protein sequence ID" value="QIP05541.1"/>
    <property type="molecule type" value="Genomic_DNA"/>
</dbReference>
<dbReference type="AlphaFoldDB" id="A0A6G8ZZB0"/>
<name>A0A6G8ZZB0_9BRAD</name>
<sequence>MNILGSFMSLWTLRARKLLAGLQGADYRNSLSKGIAPSVEHEEALSQYRFDSIVDIGANKGQFAVFARHTFPTAQIISFEPLENPAKLFQSIFESDPKARLVRAAIGTERGTLSINVAAKDDSSSPLGVSDLQAQTFGTRIVDIVKVPCGPLSDYLQESDLGVSNLLKIDTQGFELHVLRGAENLLDRFSMIYCELSFVELYTGQSLASEVISFLHERAFNVAGVYNISSGQKGQQLQADVLFVREGADNRPARQ</sequence>
<dbReference type="Gene3D" id="3.40.50.150">
    <property type="entry name" value="Vaccinia Virus protein VP39"/>
    <property type="match status" value="1"/>
</dbReference>
<dbReference type="SUPFAM" id="SSF53335">
    <property type="entry name" value="S-adenosyl-L-methionine-dependent methyltransferases"/>
    <property type="match status" value="1"/>
</dbReference>
<dbReference type="GO" id="GO:0032259">
    <property type="term" value="P:methylation"/>
    <property type="evidence" value="ECO:0007669"/>
    <property type="project" value="UniProtKB-KW"/>
</dbReference>
<keyword evidence="2" id="KW-0489">Methyltransferase</keyword>
<dbReference type="Pfam" id="PF05050">
    <property type="entry name" value="Methyltransf_21"/>
    <property type="match status" value="1"/>
</dbReference>
<dbReference type="PANTHER" id="PTHR36973">
    <property type="entry name" value="SLL1456 PROTEIN-RELATED"/>
    <property type="match status" value="1"/>
</dbReference>
<dbReference type="NCBIfam" id="TIGR01444">
    <property type="entry name" value="fkbM_fam"/>
    <property type="match status" value="1"/>
</dbReference>
<dbReference type="PANTHER" id="PTHR36973:SF4">
    <property type="entry name" value="NODULATION PROTEIN"/>
    <property type="match status" value="1"/>
</dbReference>
<evidence type="ECO:0000313" key="3">
    <source>
        <dbReference type="Proteomes" id="UP000500895"/>
    </source>
</evidence>
<evidence type="ECO:0000313" key="2">
    <source>
        <dbReference type="EMBL" id="QIP05541.1"/>
    </source>
</evidence>
<proteinExistence type="predicted"/>
<evidence type="ECO:0000259" key="1">
    <source>
        <dbReference type="Pfam" id="PF05050"/>
    </source>
</evidence>
<protein>
    <submittedName>
        <fullName evidence="2">FkbM family methyltransferase</fullName>
    </submittedName>
</protein>
<dbReference type="RefSeq" id="WP_166466881.1">
    <property type="nucleotide sequence ID" value="NZ_CP050066.2"/>
</dbReference>
<dbReference type="InterPro" id="IPR053188">
    <property type="entry name" value="FkbM_Methyltransferase"/>
</dbReference>
<dbReference type="GO" id="GO:0008171">
    <property type="term" value="F:O-methyltransferase activity"/>
    <property type="evidence" value="ECO:0007669"/>
    <property type="project" value="TreeGrafter"/>
</dbReference>
<dbReference type="Proteomes" id="UP000500895">
    <property type="component" value="Chromosome"/>
</dbReference>